<dbReference type="AlphaFoldDB" id="A0A238YYY6"/>
<proteinExistence type="predicted"/>
<protein>
    <submittedName>
        <fullName evidence="1">Uncharacterized protein</fullName>
    </submittedName>
</protein>
<evidence type="ECO:0000313" key="2">
    <source>
        <dbReference type="Proteomes" id="UP000198415"/>
    </source>
</evidence>
<accession>A0A238YYY6</accession>
<sequence>MWRRWRVTNVVLVPDDNAHGHQIRIVGCADTDAALSLQQPLARLLCPDESHPPPCPVPWDFSVTDDKSGRIVLLLLLWTTGDTAAEAAGRIQAHVGPRLTVSVAPGAGEMFDTVAEQYRIERSPH</sequence>
<dbReference type="Proteomes" id="UP000198415">
    <property type="component" value="Unassembled WGS sequence"/>
</dbReference>
<organism evidence="1 2">
    <name type="scientific">Actinoplanes regularis</name>
    <dbReference type="NCBI Taxonomy" id="52697"/>
    <lineage>
        <taxon>Bacteria</taxon>
        <taxon>Bacillati</taxon>
        <taxon>Actinomycetota</taxon>
        <taxon>Actinomycetes</taxon>
        <taxon>Micromonosporales</taxon>
        <taxon>Micromonosporaceae</taxon>
        <taxon>Actinoplanes</taxon>
    </lineage>
</organism>
<dbReference type="EMBL" id="FZNR01000005">
    <property type="protein sequence ID" value="SNR76446.1"/>
    <property type="molecule type" value="Genomic_DNA"/>
</dbReference>
<gene>
    <name evidence="1" type="ORF">SAMN06264365_105303</name>
</gene>
<reference evidence="1 2" key="1">
    <citation type="submission" date="2017-06" db="EMBL/GenBank/DDBJ databases">
        <authorList>
            <person name="Kim H.J."/>
            <person name="Triplett B.A."/>
        </authorList>
    </citation>
    <scope>NUCLEOTIDE SEQUENCE [LARGE SCALE GENOMIC DNA]</scope>
    <source>
        <strain evidence="1 2">DSM 43151</strain>
    </source>
</reference>
<evidence type="ECO:0000313" key="1">
    <source>
        <dbReference type="EMBL" id="SNR76446.1"/>
    </source>
</evidence>
<name>A0A238YYY6_9ACTN</name>
<keyword evidence="2" id="KW-1185">Reference proteome</keyword>